<dbReference type="InterPro" id="IPR025246">
    <property type="entry name" value="IS30-like_HTH"/>
</dbReference>
<dbReference type="Pfam" id="PF13936">
    <property type="entry name" value="HTH_38"/>
    <property type="match status" value="1"/>
</dbReference>
<evidence type="ECO:0000313" key="8">
    <source>
        <dbReference type="Proteomes" id="UP000199501"/>
    </source>
</evidence>
<dbReference type="InterPro" id="IPR053392">
    <property type="entry name" value="Transposase_IS30-like"/>
</dbReference>
<keyword evidence="3" id="KW-0815">Transposition</keyword>
<dbReference type="PROSITE" id="PS50994">
    <property type="entry name" value="INTEGRASE"/>
    <property type="match status" value="1"/>
</dbReference>
<name>A0A1G6XPN8_9PSEU</name>
<gene>
    <name evidence="7" type="ORF">SAMN05216174_11829</name>
</gene>
<evidence type="ECO:0000256" key="5">
    <source>
        <dbReference type="ARBA" id="ARBA00023172"/>
    </source>
</evidence>
<dbReference type="PANTHER" id="PTHR10948:SF23">
    <property type="entry name" value="TRANSPOSASE INSI FOR INSERTION SEQUENCE ELEMENT IS30A-RELATED"/>
    <property type="match status" value="1"/>
</dbReference>
<dbReference type="Pfam" id="PF00665">
    <property type="entry name" value="rve"/>
    <property type="match status" value="1"/>
</dbReference>
<evidence type="ECO:0000256" key="2">
    <source>
        <dbReference type="ARBA" id="ARBA00006363"/>
    </source>
</evidence>
<comment type="function">
    <text evidence="1">Required for the transposition of the insertion element.</text>
</comment>
<dbReference type="InterPro" id="IPR036397">
    <property type="entry name" value="RNaseH_sf"/>
</dbReference>
<dbReference type="GO" id="GO:0003677">
    <property type="term" value="F:DNA binding"/>
    <property type="evidence" value="ECO:0007669"/>
    <property type="project" value="UniProtKB-KW"/>
</dbReference>
<comment type="similarity">
    <text evidence="2">Belongs to the transposase IS30 family.</text>
</comment>
<evidence type="ECO:0000256" key="3">
    <source>
        <dbReference type="ARBA" id="ARBA00022578"/>
    </source>
</evidence>
<dbReference type="InterPro" id="IPR012337">
    <property type="entry name" value="RNaseH-like_sf"/>
</dbReference>
<dbReference type="GO" id="GO:0006313">
    <property type="term" value="P:DNA transposition"/>
    <property type="evidence" value="ECO:0007669"/>
    <property type="project" value="InterPro"/>
</dbReference>
<dbReference type="NCBIfam" id="NF033563">
    <property type="entry name" value="transpos_IS30"/>
    <property type="match status" value="1"/>
</dbReference>
<keyword evidence="8" id="KW-1185">Reference proteome</keyword>
<dbReference type="GO" id="GO:0004803">
    <property type="term" value="F:transposase activity"/>
    <property type="evidence" value="ECO:0007669"/>
    <property type="project" value="InterPro"/>
</dbReference>
<sequence>MALNVSLSLDERETISRELASGRSHRGIALLVGRHHSVISREIARNGGNQKYRAVAADRRARRMRARPKERKLERAGRVRDYVMERLALRWSPCQIATRLRADHPDDEEMRISHETIYQTLFVQGRGELRALLYRALRSGRAKRVSPAKRAPAHDRIAGMVSISERPKEADDRAVPGFWEGDLILGSACKSQIATLVERQTRFVMLIRVPHDRSADRVATLLTLKMRTLPGFLKNSLTWDRGTEMGEHARFTLATGMPVYFCDPHSPWQRGSNENTNGLLRQYFPKGTDLSVHSQAHLDEVARELNGRPRMTLGWATPTEKLNQLLINHGVATIT</sequence>
<accession>A0A1G6XPN8</accession>
<dbReference type="EMBL" id="FMZZ01000018">
    <property type="protein sequence ID" value="SDD79337.1"/>
    <property type="molecule type" value="Genomic_DNA"/>
</dbReference>
<proteinExistence type="inferred from homology"/>
<organism evidence="7 8">
    <name type="scientific">Actinokineospora iranica</name>
    <dbReference type="NCBI Taxonomy" id="1271860"/>
    <lineage>
        <taxon>Bacteria</taxon>
        <taxon>Bacillati</taxon>
        <taxon>Actinomycetota</taxon>
        <taxon>Actinomycetes</taxon>
        <taxon>Pseudonocardiales</taxon>
        <taxon>Pseudonocardiaceae</taxon>
        <taxon>Actinokineospora</taxon>
    </lineage>
</organism>
<dbReference type="AlphaFoldDB" id="A0A1G6XPN8"/>
<dbReference type="InterPro" id="IPR001598">
    <property type="entry name" value="Transposase_IS30_CS"/>
</dbReference>
<dbReference type="GO" id="GO:0015074">
    <property type="term" value="P:DNA integration"/>
    <property type="evidence" value="ECO:0007669"/>
    <property type="project" value="InterPro"/>
</dbReference>
<dbReference type="SUPFAM" id="SSF53098">
    <property type="entry name" value="Ribonuclease H-like"/>
    <property type="match status" value="1"/>
</dbReference>
<feature type="domain" description="Integrase catalytic" evidence="6">
    <location>
        <begin position="163"/>
        <end position="326"/>
    </location>
</feature>
<dbReference type="PROSITE" id="PS01043">
    <property type="entry name" value="TRANSPOSASE_IS30"/>
    <property type="match status" value="1"/>
</dbReference>
<dbReference type="Proteomes" id="UP000199501">
    <property type="component" value="Unassembled WGS sequence"/>
</dbReference>
<evidence type="ECO:0000256" key="1">
    <source>
        <dbReference type="ARBA" id="ARBA00002190"/>
    </source>
</evidence>
<protein>
    <submittedName>
        <fullName evidence="7">Transposase, IS30 family</fullName>
    </submittedName>
</protein>
<dbReference type="Gene3D" id="3.30.420.10">
    <property type="entry name" value="Ribonuclease H-like superfamily/Ribonuclease H"/>
    <property type="match status" value="1"/>
</dbReference>
<dbReference type="RefSeq" id="WP_324187541.1">
    <property type="nucleotide sequence ID" value="NZ_FMZZ01000018.1"/>
</dbReference>
<evidence type="ECO:0000259" key="6">
    <source>
        <dbReference type="PROSITE" id="PS50994"/>
    </source>
</evidence>
<evidence type="ECO:0000313" key="7">
    <source>
        <dbReference type="EMBL" id="SDD79337.1"/>
    </source>
</evidence>
<reference evidence="8" key="1">
    <citation type="submission" date="2016-10" db="EMBL/GenBank/DDBJ databases">
        <authorList>
            <person name="Varghese N."/>
            <person name="Submissions S."/>
        </authorList>
    </citation>
    <scope>NUCLEOTIDE SEQUENCE [LARGE SCALE GENOMIC DNA]</scope>
    <source>
        <strain evidence="8">IBRC-M 10403</strain>
    </source>
</reference>
<dbReference type="InterPro" id="IPR001584">
    <property type="entry name" value="Integrase_cat-core"/>
</dbReference>
<keyword evidence="5" id="KW-0233">DNA recombination</keyword>
<dbReference type="PANTHER" id="PTHR10948">
    <property type="entry name" value="TRANSPOSASE"/>
    <property type="match status" value="1"/>
</dbReference>
<dbReference type="InterPro" id="IPR051917">
    <property type="entry name" value="Transposase-Integrase"/>
</dbReference>
<evidence type="ECO:0000256" key="4">
    <source>
        <dbReference type="ARBA" id="ARBA00023125"/>
    </source>
</evidence>
<dbReference type="GO" id="GO:0005829">
    <property type="term" value="C:cytosol"/>
    <property type="evidence" value="ECO:0007669"/>
    <property type="project" value="TreeGrafter"/>
</dbReference>
<keyword evidence="4" id="KW-0238">DNA-binding</keyword>
<dbReference type="STRING" id="1271860.SAMN05216174_11829"/>